<name>A0A504YRI1_FASGI</name>
<dbReference type="SMART" id="SM00248">
    <property type="entry name" value="ANK"/>
    <property type="match status" value="2"/>
</dbReference>
<dbReference type="PANTHER" id="PTHR22677:SF4">
    <property type="entry name" value="USHER SYNDROME TYPE-1G PROTEIN-LIKE PROTEIN"/>
    <property type="match status" value="1"/>
</dbReference>
<dbReference type="STRING" id="46835.A0A504YRI1"/>
<gene>
    <name evidence="2" type="ORF">FGIG_01989</name>
</gene>
<reference evidence="2 3" key="1">
    <citation type="submission" date="2019-04" db="EMBL/GenBank/DDBJ databases">
        <title>Annotation for the trematode Fasciola gigantica.</title>
        <authorList>
            <person name="Choi Y.-J."/>
        </authorList>
    </citation>
    <scope>NUCLEOTIDE SEQUENCE [LARGE SCALE GENOMIC DNA]</scope>
    <source>
        <strain evidence="2">Uganda_cow_1</strain>
    </source>
</reference>
<dbReference type="PROSITE" id="PS50297">
    <property type="entry name" value="ANK_REP_REGION"/>
    <property type="match status" value="1"/>
</dbReference>
<dbReference type="AlphaFoldDB" id="A0A504YRI1"/>
<dbReference type="EMBL" id="SUNJ01006433">
    <property type="protein sequence ID" value="TPP62796.1"/>
    <property type="molecule type" value="Genomic_DNA"/>
</dbReference>
<comment type="caution">
    <text evidence="2">The sequence shown here is derived from an EMBL/GenBank/DDBJ whole genome shotgun (WGS) entry which is preliminary data.</text>
</comment>
<dbReference type="Proteomes" id="UP000316759">
    <property type="component" value="Unassembled WGS sequence"/>
</dbReference>
<feature type="repeat" description="ANK" evidence="1">
    <location>
        <begin position="163"/>
        <end position="195"/>
    </location>
</feature>
<dbReference type="SUPFAM" id="SSF48403">
    <property type="entry name" value="Ankyrin repeat"/>
    <property type="match status" value="1"/>
</dbReference>
<proteinExistence type="predicted"/>
<protein>
    <submittedName>
        <fullName evidence="2">Putative ankyrin repeat protein</fullName>
    </submittedName>
</protein>
<dbReference type="OrthoDB" id="10258888at2759"/>
<dbReference type="PROSITE" id="PS50088">
    <property type="entry name" value="ANK_REPEAT"/>
    <property type="match status" value="1"/>
</dbReference>
<accession>A0A504YRI1</accession>
<organism evidence="2 3">
    <name type="scientific">Fasciola gigantica</name>
    <name type="common">Giant liver fluke</name>
    <dbReference type="NCBI Taxonomy" id="46835"/>
    <lineage>
        <taxon>Eukaryota</taxon>
        <taxon>Metazoa</taxon>
        <taxon>Spiralia</taxon>
        <taxon>Lophotrochozoa</taxon>
        <taxon>Platyhelminthes</taxon>
        <taxon>Trematoda</taxon>
        <taxon>Digenea</taxon>
        <taxon>Plagiorchiida</taxon>
        <taxon>Echinostomata</taxon>
        <taxon>Echinostomatoidea</taxon>
        <taxon>Fasciolidae</taxon>
        <taxon>Fasciola</taxon>
    </lineage>
</organism>
<evidence type="ECO:0000313" key="2">
    <source>
        <dbReference type="EMBL" id="TPP62796.1"/>
    </source>
</evidence>
<dbReference type="PANTHER" id="PTHR22677">
    <property type="entry name" value="ANKYRIN REPEAT DOMAIN-CONTAINING PROTEIN 60"/>
    <property type="match status" value="1"/>
</dbReference>
<evidence type="ECO:0000256" key="1">
    <source>
        <dbReference type="PROSITE-ProRule" id="PRU00023"/>
    </source>
</evidence>
<keyword evidence="3" id="KW-1185">Reference proteome</keyword>
<evidence type="ECO:0000313" key="3">
    <source>
        <dbReference type="Proteomes" id="UP000316759"/>
    </source>
</evidence>
<dbReference type="InterPro" id="IPR002110">
    <property type="entry name" value="Ankyrin_rpt"/>
</dbReference>
<dbReference type="InterPro" id="IPR036770">
    <property type="entry name" value="Ankyrin_rpt-contain_sf"/>
</dbReference>
<dbReference type="InterPro" id="IPR039323">
    <property type="entry name" value="ANKRD_45/46/60"/>
</dbReference>
<keyword evidence="1" id="KW-0040">ANK repeat</keyword>
<dbReference type="Pfam" id="PF12796">
    <property type="entry name" value="Ank_2"/>
    <property type="match status" value="1"/>
</dbReference>
<dbReference type="Gene3D" id="1.25.40.20">
    <property type="entry name" value="Ankyrin repeat-containing domain"/>
    <property type="match status" value="1"/>
</dbReference>
<sequence>MNPVKKTSFLVYLQSEPDLFVHPLSTLNRHSRVEDVLKVAELVTGLPAKWQKIYYIDECDLNPMHRLCDLHVVHQSSFTTRLSDDLAQFLCDLRGCDMRKIAMHGLTVNRAFGDEESIVESTNWRTRRNRLAVAWMAAAGCGLQDVCASLISLGAELNTTTSYGRTAVHIAAAHGSIGVLQLLAQKGADLCATDCDGLSPLAIAHTFGHLAFARHLNLLNWSIRVRGTQPRFLNPPLKAFQMCDSTYPKWRTDLDGRIFLQKTTKLQTFAGNGLDAPAWKWPDLEVISVRKRHFLSKRAKEKPPLTIAYTAHCTRLNKQHLSRLYPLRSQ</sequence>